<proteinExistence type="predicted"/>
<reference evidence="3" key="1">
    <citation type="submission" date="2018-09" db="EMBL/GenBank/DDBJ databases">
        <title>Genome sequencing of strain 2DFWR-13.</title>
        <authorList>
            <person name="Heo J."/>
            <person name="Kim S.-J."/>
            <person name="Kwon S.-W."/>
        </authorList>
    </citation>
    <scope>NUCLEOTIDE SEQUENCE [LARGE SCALE GENOMIC DNA]</scope>
    <source>
        <strain evidence="3">2DFWR-13</strain>
    </source>
</reference>
<feature type="transmembrane region" description="Helical" evidence="1">
    <location>
        <begin position="25"/>
        <end position="46"/>
    </location>
</feature>
<keyword evidence="3" id="KW-1185">Reference proteome</keyword>
<dbReference type="RefSeq" id="WP_120761495.1">
    <property type="nucleotide sequence ID" value="NZ_CP032630.1"/>
</dbReference>
<dbReference type="OrthoDB" id="5080895at2"/>
<dbReference type="AlphaFoldDB" id="A0A387B0W9"/>
<evidence type="ECO:0000313" key="3">
    <source>
        <dbReference type="Proteomes" id="UP000278886"/>
    </source>
</evidence>
<protein>
    <submittedName>
        <fullName evidence="2">Uncharacterized protein</fullName>
    </submittedName>
</protein>
<dbReference type="KEGG" id="lyd:D7I47_02035"/>
<dbReference type="EMBL" id="CP032630">
    <property type="protein sequence ID" value="AYF97144.1"/>
    <property type="molecule type" value="Genomic_DNA"/>
</dbReference>
<accession>A0A387B0W9</accession>
<keyword evidence="1" id="KW-0472">Membrane</keyword>
<keyword evidence="1" id="KW-1133">Transmembrane helix</keyword>
<evidence type="ECO:0000313" key="2">
    <source>
        <dbReference type="EMBL" id="AYF97144.1"/>
    </source>
</evidence>
<dbReference type="Proteomes" id="UP000278886">
    <property type="component" value="Chromosome"/>
</dbReference>
<gene>
    <name evidence="2" type="ORF">D7I47_02035</name>
</gene>
<evidence type="ECO:0000256" key="1">
    <source>
        <dbReference type="SAM" id="Phobius"/>
    </source>
</evidence>
<keyword evidence="1" id="KW-0812">Transmembrane</keyword>
<name>A0A387B0W9_9MICO</name>
<sequence length="222" mass="23276">MTLAPEAPARTAEDSPAAPTRSRRIVWLAVVLVVVLALSLVGWRVAAASATDGVTIGYDTDPVRCDGTEVGARLDPETAITRPVVVLDEGMDCVLRFVVANDGWAELQLAKVSLAGFATDNVYGLSATLLNPGVDGGDDVEGARDFTLPDGSLLLPPGSTSVVEVGIRYAGDAAMSRCSAVGMSIPTVRVTSGWGADATVTMPRWQLVWFQQGSLEDCARND</sequence>
<organism evidence="2 3">
    <name type="scientific">Protaetiibacter intestinalis</name>
    <dbReference type="NCBI Taxonomy" id="2419774"/>
    <lineage>
        <taxon>Bacteria</taxon>
        <taxon>Bacillati</taxon>
        <taxon>Actinomycetota</taxon>
        <taxon>Actinomycetes</taxon>
        <taxon>Micrococcales</taxon>
        <taxon>Microbacteriaceae</taxon>
        <taxon>Protaetiibacter</taxon>
    </lineage>
</organism>